<name>A0A6G1ETW6_9ORYZ</name>
<evidence type="ECO:0000256" key="1">
    <source>
        <dbReference type="SAM" id="MobiDB-lite"/>
    </source>
</evidence>
<protein>
    <submittedName>
        <fullName evidence="2">Uncharacterized protein</fullName>
    </submittedName>
</protein>
<proteinExistence type="predicted"/>
<gene>
    <name evidence="2" type="ORF">E2562_037226</name>
</gene>
<evidence type="ECO:0000313" key="3">
    <source>
        <dbReference type="Proteomes" id="UP000479710"/>
    </source>
</evidence>
<evidence type="ECO:0000313" key="2">
    <source>
        <dbReference type="EMBL" id="KAF0928012.1"/>
    </source>
</evidence>
<organism evidence="2 3">
    <name type="scientific">Oryza meyeriana var. granulata</name>
    <dbReference type="NCBI Taxonomy" id="110450"/>
    <lineage>
        <taxon>Eukaryota</taxon>
        <taxon>Viridiplantae</taxon>
        <taxon>Streptophyta</taxon>
        <taxon>Embryophyta</taxon>
        <taxon>Tracheophyta</taxon>
        <taxon>Spermatophyta</taxon>
        <taxon>Magnoliopsida</taxon>
        <taxon>Liliopsida</taxon>
        <taxon>Poales</taxon>
        <taxon>Poaceae</taxon>
        <taxon>BOP clade</taxon>
        <taxon>Oryzoideae</taxon>
        <taxon>Oryzeae</taxon>
        <taxon>Oryzinae</taxon>
        <taxon>Oryza</taxon>
        <taxon>Oryza meyeriana</taxon>
    </lineage>
</organism>
<reference evidence="2 3" key="1">
    <citation type="submission" date="2019-11" db="EMBL/GenBank/DDBJ databases">
        <title>Whole genome sequence of Oryza granulata.</title>
        <authorList>
            <person name="Li W."/>
        </authorList>
    </citation>
    <scope>NUCLEOTIDE SEQUENCE [LARGE SCALE GENOMIC DNA]</scope>
    <source>
        <strain evidence="3">cv. Menghai</strain>
        <tissue evidence="2">Leaf</tissue>
    </source>
</reference>
<keyword evidence="3" id="KW-1185">Reference proteome</keyword>
<sequence length="67" mass="7496">MAERWDKATSSTVMADEATAGERDDTRCDVPRSSSPWSRKGWCGLARHLAFEVYIEAGGGWDDGWEM</sequence>
<accession>A0A6G1ETW6</accession>
<dbReference type="EMBL" id="SPHZ02000003">
    <property type="protein sequence ID" value="KAF0928012.1"/>
    <property type="molecule type" value="Genomic_DNA"/>
</dbReference>
<comment type="caution">
    <text evidence="2">The sequence shown here is derived from an EMBL/GenBank/DDBJ whole genome shotgun (WGS) entry which is preliminary data.</text>
</comment>
<dbReference type="Proteomes" id="UP000479710">
    <property type="component" value="Unassembled WGS sequence"/>
</dbReference>
<dbReference type="AlphaFoldDB" id="A0A6G1ETW6"/>
<feature type="compositionally biased region" description="Basic and acidic residues" evidence="1">
    <location>
        <begin position="20"/>
        <end position="30"/>
    </location>
</feature>
<feature type="region of interest" description="Disordered" evidence="1">
    <location>
        <begin position="1"/>
        <end position="36"/>
    </location>
</feature>